<keyword evidence="8" id="KW-1185">Reference proteome</keyword>
<comment type="similarity">
    <text evidence="4">Belongs to the class I-like SAM-binding methyltransferase superfamily. RNA M5U methyltransferase family.</text>
</comment>
<dbReference type="CDD" id="cd02440">
    <property type="entry name" value="AdoMet_MTases"/>
    <property type="match status" value="1"/>
</dbReference>
<dbReference type="SUPFAM" id="SSF53335">
    <property type="entry name" value="S-adenosyl-L-methionine-dependent methyltransferases"/>
    <property type="match status" value="1"/>
</dbReference>
<feature type="active site" evidence="5">
    <location>
        <position position="332"/>
    </location>
</feature>
<reference evidence="7 8" key="1">
    <citation type="submission" date="2017-12" db="EMBL/GenBank/DDBJ databases">
        <title>Sequencing the genomes of 1000 Actinobacteria strains.</title>
        <authorList>
            <person name="Klenk H.-P."/>
        </authorList>
    </citation>
    <scope>NUCLEOTIDE SEQUENCE [LARGE SCALE GENOMIC DNA]</scope>
    <source>
        <strain evidence="7 8">DSM 12806</strain>
    </source>
</reference>
<feature type="domain" description="Methyltransferase" evidence="6">
    <location>
        <begin position="237"/>
        <end position="304"/>
    </location>
</feature>
<keyword evidence="3 4" id="KW-0949">S-adenosyl-L-methionine</keyword>
<feature type="binding site" evidence="4">
    <location>
        <position position="241"/>
    </location>
    <ligand>
        <name>S-adenosyl-L-methionine</name>
        <dbReference type="ChEBI" id="CHEBI:59789"/>
    </ligand>
</feature>
<dbReference type="InterPro" id="IPR030390">
    <property type="entry name" value="MeTrfase_TrmA_AS"/>
</dbReference>
<dbReference type="InterPro" id="IPR010280">
    <property type="entry name" value="U5_MeTrfase_fam"/>
</dbReference>
<proteinExistence type="inferred from homology"/>
<evidence type="ECO:0000256" key="2">
    <source>
        <dbReference type="ARBA" id="ARBA00022679"/>
    </source>
</evidence>
<dbReference type="PROSITE" id="PS01230">
    <property type="entry name" value="TRMA_1"/>
    <property type="match status" value="1"/>
</dbReference>
<dbReference type="PROSITE" id="PS51687">
    <property type="entry name" value="SAM_MT_RNA_M5U"/>
    <property type="match status" value="1"/>
</dbReference>
<evidence type="ECO:0000313" key="8">
    <source>
        <dbReference type="Proteomes" id="UP000233781"/>
    </source>
</evidence>
<feature type="binding site" evidence="4">
    <location>
        <position position="212"/>
    </location>
    <ligand>
        <name>S-adenosyl-L-methionine</name>
        <dbReference type="ChEBI" id="CHEBI:59789"/>
    </ligand>
</feature>
<evidence type="ECO:0000313" key="7">
    <source>
        <dbReference type="EMBL" id="PKW25372.1"/>
    </source>
</evidence>
<dbReference type="GO" id="GO:0070041">
    <property type="term" value="F:rRNA (uridine-C5-)-methyltransferase activity"/>
    <property type="evidence" value="ECO:0007669"/>
    <property type="project" value="TreeGrafter"/>
</dbReference>
<protein>
    <submittedName>
        <fullName evidence="7">23S rRNA m(5)U-747 methyltransferase</fullName>
    </submittedName>
</protein>
<evidence type="ECO:0000256" key="5">
    <source>
        <dbReference type="PROSITE-ProRule" id="PRU10015"/>
    </source>
</evidence>
<dbReference type="InterPro" id="IPR029063">
    <property type="entry name" value="SAM-dependent_MTases_sf"/>
</dbReference>
<feature type="binding site" evidence="4">
    <location>
        <position position="305"/>
    </location>
    <ligand>
        <name>S-adenosyl-L-methionine</name>
        <dbReference type="ChEBI" id="CHEBI:59789"/>
    </ligand>
</feature>
<accession>A0A2N3YEU0</accession>
<dbReference type="OrthoDB" id="9804590at2"/>
<dbReference type="PANTHER" id="PTHR11061">
    <property type="entry name" value="RNA M5U METHYLTRANSFERASE"/>
    <property type="match status" value="1"/>
</dbReference>
<evidence type="ECO:0000259" key="6">
    <source>
        <dbReference type="Pfam" id="PF13649"/>
    </source>
</evidence>
<feature type="binding site" evidence="4">
    <location>
        <position position="262"/>
    </location>
    <ligand>
        <name>S-adenosyl-L-methionine</name>
        <dbReference type="ChEBI" id="CHEBI:59789"/>
    </ligand>
</feature>
<name>A0A2N3YEU0_9MICO</name>
<dbReference type="Proteomes" id="UP000233781">
    <property type="component" value="Unassembled WGS sequence"/>
</dbReference>
<keyword evidence="1 4" id="KW-0489">Methyltransferase</keyword>
<organism evidence="7 8">
    <name type="scientific">Phycicoccus duodecadis</name>
    <dbReference type="NCBI Taxonomy" id="173053"/>
    <lineage>
        <taxon>Bacteria</taxon>
        <taxon>Bacillati</taxon>
        <taxon>Actinomycetota</taxon>
        <taxon>Actinomycetes</taxon>
        <taxon>Micrococcales</taxon>
        <taxon>Intrasporangiaceae</taxon>
        <taxon>Phycicoccus</taxon>
    </lineage>
</organism>
<dbReference type="InterPro" id="IPR041698">
    <property type="entry name" value="Methyltransf_25"/>
</dbReference>
<feature type="active site" description="Nucleophile" evidence="4">
    <location>
        <position position="332"/>
    </location>
</feature>
<dbReference type="PANTHER" id="PTHR11061:SF30">
    <property type="entry name" value="TRNA (URACIL(54)-C(5))-METHYLTRANSFERASE"/>
    <property type="match status" value="1"/>
</dbReference>
<dbReference type="RefSeq" id="WP_101394096.1">
    <property type="nucleotide sequence ID" value="NZ_PJNE01000001.1"/>
</dbReference>
<dbReference type="GO" id="GO:0070475">
    <property type="term" value="P:rRNA base methylation"/>
    <property type="evidence" value="ECO:0007669"/>
    <property type="project" value="TreeGrafter"/>
</dbReference>
<dbReference type="Pfam" id="PF13649">
    <property type="entry name" value="Methyltransf_25"/>
    <property type="match status" value="1"/>
</dbReference>
<gene>
    <name evidence="7" type="ORF">ATL31_0160</name>
</gene>
<evidence type="ECO:0000256" key="3">
    <source>
        <dbReference type="ARBA" id="ARBA00022691"/>
    </source>
</evidence>
<dbReference type="AlphaFoldDB" id="A0A2N3YEU0"/>
<dbReference type="Gene3D" id="3.40.50.150">
    <property type="entry name" value="Vaccinia Virus protein VP39"/>
    <property type="match status" value="1"/>
</dbReference>
<dbReference type="EMBL" id="PJNE01000001">
    <property type="protein sequence ID" value="PKW25372.1"/>
    <property type="molecule type" value="Genomic_DNA"/>
</dbReference>
<comment type="caution">
    <text evidence="7">The sequence shown here is derived from an EMBL/GenBank/DDBJ whole genome shotgun (WGS) entry which is preliminary data.</text>
</comment>
<sequence>MQCDYYDAGACRSCSLMGTPYERQLADKQRHVEDVLRTTAAEVQWLPAIRSRESAFRNKAKLVVGGRAGAPTLGILDADGRGVDLRECGLYEPGLAATFDAVHRVVAELGIAPYDVPGRSGELKYVVLTHSPDGEQLVRFVVRSRQGLEAVRAGLPRLRADLPTARVVTVNLHPEHKAVLEGEEEIVLTDERELAMRLGAVTLRLGPRAFFQTNTAVARALYAQASEWADAAAPRTVWDLYCGVGGFALHLAAEGRRVVGVETAADAVAAASAAALDAPGDVTFHVGDATSVTPPGPSPDLVVVNPPRRGIGAGLAGWLEAGSAGHVVYSSCNVDTLARDLAAMPSLRPVAARVADMFPQTRHVETVLLLARRGVEVP</sequence>
<keyword evidence="2 4" id="KW-0808">Transferase</keyword>
<evidence type="ECO:0000256" key="1">
    <source>
        <dbReference type="ARBA" id="ARBA00022603"/>
    </source>
</evidence>
<dbReference type="Gene3D" id="2.40.50.1070">
    <property type="match status" value="1"/>
</dbReference>
<evidence type="ECO:0000256" key="4">
    <source>
        <dbReference type="PROSITE-ProRule" id="PRU01024"/>
    </source>
</evidence>